<proteinExistence type="predicted"/>
<reference evidence="2" key="2">
    <citation type="submission" date="2015-05" db="EMBL/GenBank/DDBJ databases">
        <title>Utilizing next-generation sequencing to resolve the backbone and inform taxonomy of the Core Goodeniaceae.</title>
        <authorList>
            <person name="Michener P.S."/>
            <person name="Gardner A.G."/>
            <person name="Jabaily R.S."/>
            <person name="Sessa E."/>
        </authorList>
    </citation>
    <scope>NUCLEOTIDE SEQUENCE</scope>
    <source>
        <strain evidence="2">RatPox09</strain>
    </source>
</reference>
<keyword evidence="1" id="KW-1133">Transmembrane helix</keyword>
<organismHost>
    <name type="scientific">Myodes glareolus</name>
    <name type="common">Bank vole</name>
    <name type="synonym">Clethrionomys glareolus</name>
    <dbReference type="NCBI Taxonomy" id="447135"/>
</organismHost>
<organismHost>
    <name type="scientific">Mus musculus</name>
    <name type="common">Mouse</name>
    <dbReference type="NCBI Taxonomy" id="10090"/>
</organismHost>
<keyword evidence="1" id="KW-0472">Membrane</keyword>
<name>A0A0K2YRX8_COWPX</name>
<evidence type="ECO:0000313" key="2">
    <source>
        <dbReference type="EMBL" id="CRL86647.1"/>
    </source>
</evidence>
<sequence>MDNLNWLVLLISSSSMRFFNTSVSNRLRQMLVVRGHFLVHQVFIIGFYFRIFFSKRRDFRS</sequence>
<feature type="transmembrane region" description="Helical" evidence="1">
    <location>
        <begin position="33"/>
        <end position="53"/>
    </location>
</feature>
<organismHost>
    <name type="scientific">Loxodonta africana</name>
    <name type="common">African elephant</name>
    <dbReference type="NCBI Taxonomy" id="9785"/>
</organismHost>
<organismHost>
    <name type="scientific">Bos taurus</name>
    <name type="common">Bovine</name>
    <dbReference type="NCBI Taxonomy" id="9913"/>
</organismHost>
<organismHost>
    <name type="scientific">Apodemus sylvaticus</name>
    <name type="common">European woodmouse</name>
    <dbReference type="NCBI Taxonomy" id="10129"/>
</organismHost>
<organismHost>
    <name type="scientific">Microtus agrestis</name>
    <name type="common">Short-tailed field vole</name>
    <dbReference type="NCBI Taxonomy" id="29092"/>
</organismHost>
<dbReference type="EMBL" id="LN864565">
    <property type="protein sequence ID" value="CRL86647.1"/>
    <property type="molecule type" value="Genomic_DNA"/>
</dbReference>
<keyword evidence="1" id="KW-0812">Transmembrane</keyword>
<organismHost>
    <name type="scientific">Homo sapiens</name>
    <name type="common">Human</name>
    <dbReference type="NCBI Taxonomy" id="9606"/>
</organismHost>
<accession>A0A0K2YRX8</accession>
<gene>
    <name evidence="2" type="primary">gCPXV0091</name>
</gene>
<reference evidence="2" key="1">
    <citation type="journal article" date="2015" name="J. Virol.">
        <title>Out of the reservoir: Phenotypic and genotypic characterization of a novel cowpox virus isolated from a common vole.</title>
        <authorList>
            <person name="Hoffmann D."/>
            <person name="Franke A."/>
            <person name="Jenckel M."/>
            <person name="Tamosiunaite A."/>
            <person name="Schluckebier J."/>
            <person name="Granzow H."/>
            <person name="Hoffmann B."/>
            <person name="Fischer S."/>
            <person name="Ulrich R.G."/>
            <person name="Hoper D."/>
            <person name="Goller K."/>
            <person name="Osterrieder N."/>
            <person name="Beer M."/>
        </authorList>
    </citation>
    <scope>NUCLEOTIDE SEQUENCE [LARGE SCALE GENOMIC DNA]</scope>
    <source>
        <strain evidence="2">RatPox09</strain>
    </source>
</reference>
<dbReference type="Proteomes" id="UP000164362">
    <property type="component" value="Segment"/>
</dbReference>
<organismHost>
    <name type="scientific">Felis catus</name>
    <name type="common">Cat</name>
    <name type="synonym">Felis silvestris catus</name>
    <dbReference type="NCBI Taxonomy" id="9685"/>
</organismHost>
<organism evidence="2">
    <name type="scientific">Cowpox virus</name>
    <name type="common">CPV</name>
    <dbReference type="NCBI Taxonomy" id="10243"/>
    <lineage>
        <taxon>Viruses</taxon>
        <taxon>Varidnaviria</taxon>
        <taxon>Bamfordvirae</taxon>
        <taxon>Nucleocytoviricota</taxon>
        <taxon>Pokkesviricetes</taxon>
        <taxon>Chitovirales</taxon>
        <taxon>Poxviridae</taxon>
        <taxon>Chordopoxvirinae</taxon>
        <taxon>Orthopoxvirus</taxon>
        <taxon>Orthopoxvirus cowpox</taxon>
    </lineage>
</organism>
<evidence type="ECO:0000256" key="1">
    <source>
        <dbReference type="SAM" id="Phobius"/>
    </source>
</evidence>
<protein>
    <submittedName>
        <fullName evidence="2">Uncharacterized protein</fullName>
    </submittedName>
</protein>